<evidence type="ECO:0000256" key="6">
    <source>
        <dbReference type="ARBA" id="ARBA00047960"/>
    </source>
</evidence>
<gene>
    <name evidence="9" type="ORF">PVAND_004745</name>
</gene>
<dbReference type="Proteomes" id="UP001107558">
    <property type="component" value="Chromosome 2"/>
</dbReference>
<evidence type="ECO:0000256" key="4">
    <source>
        <dbReference type="ARBA" id="ARBA00022679"/>
    </source>
</evidence>
<dbReference type="GO" id="GO:0004364">
    <property type="term" value="F:glutathione transferase activity"/>
    <property type="evidence" value="ECO:0007669"/>
    <property type="project" value="UniProtKB-EC"/>
</dbReference>
<comment type="similarity">
    <text evidence="1">Belongs to the GST superfamily. Theta family.</text>
</comment>
<evidence type="ECO:0000259" key="7">
    <source>
        <dbReference type="PROSITE" id="PS50404"/>
    </source>
</evidence>
<dbReference type="InterPro" id="IPR004045">
    <property type="entry name" value="Glutathione_S-Trfase_N"/>
</dbReference>
<comment type="caution">
    <text evidence="9">The sequence shown here is derived from an EMBL/GenBank/DDBJ whole genome shotgun (WGS) entry which is preliminary data.</text>
</comment>
<reference evidence="9" key="1">
    <citation type="submission" date="2021-03" db="EMBL/GenBank/DDBJ databases">
        <title>Chromosome level genome of the anhydrobiotic midge Polypedilum vanderplanki.</title>
        <authorList>
            <person name="Yoshida Y."/>
            <person name="Kikawada T."/>
            <person name="Gusev O."/>
        </authorList>
    </citation>
    <scope>NUCLEOTIDE SEQUENCE</scope>
    <source>
        <strain evidence="9">NIAS01</strain>
        <tissue evidence="9">Whole body or cell culture</tissue>
    </source>
</reference>
<sequence length="216" mass="24455">MKLYHTPGSPPSRSVLMTLRCLEIDVEIHEIDLRKGENRTADFLKINPLGQIPVLDDGFILTESRAIMTYLANSRKNEKLYPSDPRKRAIVDSRLYFDATGLFVHIFAALSPMFFKGTTEVTPEVREKLKNALKYLEGILEKQKFFAGDEATLADISILSTVVQIKNTFGGLGNFSNLKAWFERCNILPGYDENLVGAQMIKEFFEKATFKIAPLE</sequence>
<dbReference type="SUPFAM" id="SSF47616">
    <property type="entry name" value="GST C-terminal domain-like"/>
    <property type="match status" value="1"/>
</dbReference>
<name>A0A9J6BZ12_POLVA</name>
<dbReference type="PANTHER" id="PTHR43969">
    <property type="entry name" value="GLUTATHIONE S TRANSFERASE D10, ISOFORM A-RELATED"/>
    <property type="match status" value="1"/>
</dbReference>
<dbReference type="PANTHER" id="PTHR43969:SF9">
    <property type="entry name" value="GLUTATHIONE S TRANSFERASE D10, ISOFORM A-RELATED"/>
    <property type="match status" value="1"/>
</dbReference>
<evidence type="ECO:0000313" key="9">
    <source>
        <dbReference type="EMBL" id="KAG5674797.1"/>
    </source>
</evidence>
<keyword evidence="4" id="KW-0808">Transferase</keyword>
<evidence type="ECO:0000256" key="2">
    <source>
        <dbReference type="ARBA" id="ARBA00011738"/>
    </source>
</evidence>
<dbReference type="SFLD" id="SFLDG01153">
    <property type="entry name" value="Main.4:_Theta-like"/>
    <property type="match status" value="1"/>
</dbReference>
<dbReference type="PROSITE" id="PS50404">
    <property type="entry name" value="GST_NTER"/>
    <property type="match status" value="1"/>
</dbReference>
<feature type="domain" description="GST N-terminal" evidence="7">
    <location>
        <begin position="1"/>
        <end position="79"/>
    </location>
</feature>
<dbReference type="SFLD" id="SFLDG00358">
    <property type="entry name" value="Main_(cytGST)"/>
    <property type="match status" value="1"/>
</dbReference>
<dbReference type="InterPro" id="IPR040079">
    <property type="entry name" value="Glutathione_S-Trfase"/>
</dbReference>
<feature type="domain" description="GST C-terminal" evidence="8">
    <location>
        <begin position="84"/>
        <end position="204"/>
    </location>
</feature>
<dbReference type="Gene3D" id="3.40.30.10">
    <property type="entry name" value="Glutaredoxin"/>
    <property type="match status" value="1"/>
</dbReference>
<protein>
    <recommendedName>
        <fullName evidence="3">glutathione transferase</fullName>
        <ecNumber evidence="3">2.5.1.18</ecNumber>
    </recommendedName>
    <alternativeName>
        <fullName evidence="5">GST class-theta</fullName>
    </alternativeName>
</protein>
<dbReference type="Pfam" id="PF02798">
    <property type="entry name" value="GST_N"/>
    <property type="match status" value="1"/>
</dbReference>
<dbReference type="InterPro" id="IPR010987">
    <property type="entry name" value="Glutathione-S-Trfase_C-like"/>
</dbReference>
<comment type="subunit">
    <text evidence="2">Homodimer.</text>
</comment>
<evidence type="ECO:0000256" key="1">
    <source>
        <dbReference type="ARBA" id="ARBA00009899"/>
    </source>
</evidence>
<dbReference type="EC" id="2.5.1.18" evidence="3"/>
<dbReference type="OrthoDB" id="2309723at2759"/>
<evidence type="ECO:0000256" key="5">
    <source>
        <dbReference type="ARBA" id="ARBA00041523"/>
    </source>
</evidence>
<evidence type="ECO:0000313" key="10">
    <source>
        <dbReference type="Proteomes" id="UP001107558"/>
    </source>
</evidence>
<dbReference type="Gene3D" id="1.20.1050.10">
    <property type="match status" value="1"/>
</dbReference>
<dbReference type="SUPFAM" id="SSF52833">
    <property type="entry name" value="Thioredoxin-like"/>
    <property type="match status" value="1"/>
</dbReference>
<dbReference type="SFLD" id="SFLDS00019">
    <property type="entry name" value="Glutathione_Transferase_(cytos"/>
    <property type="match status" value="1"/>
</dbReference>
<dbReference type="InterPro" id="IPR004046">
    <property type="entry name" value="GST_C"/>
</dbReference>
<accession>A0A9J6BZ12</accession>
<dbReference type="InterPro" id="IPR036282">
    <property type="entry name" value="Glutathione-S-Trfase_C_sf"/>
</dbReference>
<proteinExistence type="inferred from homology"/>
<keyword evidence="10" id="KW-1185">Reference proteome</keyword>
<dbReference type="GO" id="GO:0006749">
    <property type="term" value="P:glutathione metabolic process"/>
    <property type="evidence" value="ECO:0007669"/>
    <property type="project" value="TreeGrafter"/>
</dbReference>
<dbReference type="EMBL" id="JADBJN010000002">
    <property type="protein sequence ID" value="KAG5674797.1"/>
    <property type="molecule type" value="Genomic_DNA"/>
</dbReference>
<dbReference type="Pfam" id="PF00043">
    <property type="entry name" value="GST_C"/>
    <property type="match status" value="1"/>
</dbReference>
<dbReference type="CDD" id="cd03177">
    <property type="entry name" value="GST_C_Delta_Epsilon"/>
    <property type="match status" value="1"/>
</dbReference>
<evidence type="ECO:0000259" key="8">
    <source>
        <dbReference type="PROSITE" id="PS50405"/>
    </source>
</evidence>
<comment type="catalytic activity">
    <reaction evidence="6">
        <text>RX + glutathione = an S-substituted glutathione + a halide anion + H(+)</text>
        <dbReference type="Rhea" id="RHEA:16437"/>
        <dbReference type="ChEBI" id="CHEBI:15378"/>
        <dbReference type="ChEBI" id="CHEBI:16042"/>
        <dbReference type="ChEBI" id="CHEBI:17792"/>
        <dbReference type="ChEBI" id="CHEBI:57925"/>
        <dbReference type="ChEBI" id="CHEBI:90779"/>
        <dbReference type="EC" id="2.5.1.18"/>
    </reaction>
</comment>
<dbReference type="AlphaFoldDB" id="A0A9J6BZ12"/>
<organism evidence="9 10">
    <name type="scientific">Polypedilum vanderplanki</name>
    <name type="common">Sleeping chironomid midge</name>
    <dbReference type="NCBI Taxonomy" id="319348"/>
    <lineage>
        <taxon>Eukaryota</taxon>
        <taxon>Metazoa</taxon>
        <taxon>Ecdysozoa</taxon>
        <taxon>Arthropoda</taxon>
        <taxon>Hexapoda</taxon>
        <taxon>Insecta</taxon>
        <taxon>Pterygota</taxon>
        <taxon>Neoptera</taxon>
        <taxon>Endopterygota</taxon>
        <taxon>Diptera</taxon>
        <taxon>Nematocera</taxon>
        <taxon>Chironomoidea</taxon>
        <taxon>Chironomidae</taxon>
        <taxon>Chironominae</taxon>
        <taxon>Polypedilum</taxon>
        <taxon>Polypedilum</taxon>
    </lineage>
</organism>
<dbReference type="FunFam" id="1.20.1050.10:FF:000007">
    <property type="entry name" value="Glutathione S-transferase 1-1"/>
    <property type="match status" value="1"/>
</dbReference>
<evidence type="ECO:0000256" key="3">
    <source>
        <dbReference type="ARBA" id="ARBA00012452"/>
    </source>
</evidence>
<dbReference type="InterPro" id="IPR036249">
    <property type="entry name" value="Thioredoxin-like_sf"/>
</dbReference>
<dbReference type="PROSITE" id="PS50405">
    <property type="entry name" value="GST_CTER"/>
    <property type="match status" value="1"/>
</dbReference>